<dbReference type="KEGG" id="mcob:NCTC10184_00120"/>
<reference evidence="2 3" key="1">
    <citation type="submission" date="2019-01" db="EMBL/GenBank/DDBJ databases">
        <authorList>
            <consortium name="Pathogen Informatics"/>
        </authorList>
    </citation>
    <scope>NUCLEOTIDE SEQUENCE [LARGE SCALE GENOMIC DNA]</scope>
    <source>
        <strain evidence="2 3">NCTC10184</strain>
    </source>
</reference>
<dbReference type="Proteomes" id="UP000290876">
    <property type="component" value="Chromosome"/>
</dbReference>
<accession>A0A449B9R5</accession>
<proteinExistence type="predicted"/>
<feature type="transmembrane region" description="Helical" evidence="1">
    <location>
        <begin position="45"/>
        <end position="71"/>
    </location>
</feature>
<dbReference type="RefSeq" id="WP_129622765.1">
    <property type="nucleotide sequence ID" value="NZ_LR215043.1"/>
</dbReference>
<dbReference type="AlphaFoldDB" id="A0A449B9R5"/>
<sequence length="84" mass="9514">MTKFKTNKTFKKSHWLIVMLALFFLTAIGFVASLMFVLFGSNPHIGIVYAVYTVLGASGAFMFSLFILCFVNLLQIVKQKRDEV</sequence>
<keyword evidence="3" id="KW-1185">Reference proteome</keyword>
<keyword evidence="1" id="KW-0472">Membrane</keyword>
<evidence type="ECO:0000313" key="2">
    <source>
        <dbReference type="EMBL" id="VEU77907.1"/>
    </source>
</evidence>
<keyword evidence="1" id="KW-1133">Transmembrane helix</keyword>
<name>A0A449B9R5_9BACT</name>
<evidence type="ECO:0000256" key="1">
    <source>
        <dbReference type="SAM" id="Phobius"/>
    </source>
</evidence>
<protein>
    <submittedName>
        <fullName evidence="2">Uncharacterized protein</fullName>
    </submittedName>
</protein>
<dbReference type="EMBL" id="LR215043">
    <property type="protein sequence ID" value="VEU77907.1"/>
    <property type="molecule type" value="Genomic_DNA"/>
</dbReference>
<gene>
    <name evidence="2" type="ORF">NCTC10184_00120</name>
</gene>
<feature type="transmembrane region" description="Helical" evidence="1">
    <location>
        <begin position="15"/>
        <end position="39"/>
    </location>
</feature>
<keyword evidence="1" id="KW-0812">Transmembrane</keyword>
<organism evidence="2 3">
    <name type="scientific">Mycoplasmopsis columbinasalis</name>
    <dbReference type="NCBI Taxonomy" id="114880"/>
    <lineage>
        <taxon>Bacteria</taxon>
        <taxon>Bacillati</taxon>
        <taxon>Mycoplasmatota</taxon>
        <taxon>Mycoplasmoidales</taxon>
        <taxon>Metamycoplasmataceae</taxon>
        <taxon>Mycoplasmopsis</taxon>
    </lineage>
</organism>
<evidence type="ECO:0000313" key="3">
    <source>
        <dbReference type="Proteomes" id="UP000290876"/>
    </source>
</evidence>